<feature type="compositionally biased region" description="Low complexity" evidence="3">
    <location>
        <begin position="525"/>
        <end position="540"/>
    </location>
</feature>
<dbReference type="PROSITE" id="PS51797">
    <property type="entry name" value="TCTP_3"/>
    <property type="match status" value="1"/>
</dbReference>
<feature type="region of interest" description="Disordered" evidence="3">
    <location>
        <begin position="380"/>
        <end position="426"/>
    </location>
</feature>
<dbReference type="AlphaFoldDB" id="A0A168SHD9"/>
<proteinExistence type="inferred from homology"/>
<dbReference type="OrthoDB" id="10248936at2759"/>
<evidence type="ECO:0000256" key="2">
    <source>
        <dbReference type="PROSITE-ProRule" id="PRU01133"/>
    </source>
</evidence>
<dbReference type="GO" id="GO:0005509">
    <property type="term" value="F:calcium ion binding"/>
    <property type="evidence" value="ECO:0007669"/>
    <property type="project" value="TreeGrafter"/>
</dbReference>
<dbReference type="PANTHER" id="PTHR11991:SF0">
    <property type="entry name" value="TRANSLATIONALLY-CONTROLLED TUMOR PROTEIN"/>
    <property type="match status" value="1"/>
</dbReference>
<evidence type="ECO:0000256" key="3">
    <source>
        <dbReference type="SAM" id="MobiDB-lite"/>
    </source>
</evidence>
<evidence type="ECO:0000259" key="4">
    <source>
        <dbReference type="PROSITE" id="PS50172"/>
    </source>
</evidence>
<feature type="domain" description="BRCT" evidence="4">
    <location>
        <begin position="671"/>
        <end position="745"/>
    </location>
</feature>
<accession>A0A168SHD9</accession>
<reference evidence="6" key="1">
    <citation type="submission" date="2016-04" db="EMBL/GenBank/DDBJ databases">
        <authorList>
            <person name="Evans L.H."/>
            <person name="Alamgir A."/>
            <person name="Owens N."/>
            <person name="Weber N.D."/>
            <person name="Virtaneva K."/>
            <person name="Barbian K."/>
            <person name="Babar A."/>
            <person name="Rosenke K."/>
        </authorList>
    </citation>
    <scope>NUCLEOTIDE SEQUENCE [LARGE SCALE GENOMIC DNA]</scope>
    <source>
        <strain evidence="6">CBS 101.48</strain>
    </source>
</reference>
<dbReference type="InterPro" id="IPR018105">
    <property type="entry name" value="Translational_control_tumour_p"/>
</dbReference>
<feature type="region of interest" description="Disordered" evidence="3">
    <location>
        <begin position="441"/>
        <end position="603"/>
    </location>
</feature>
<dbReference type="SMART" id="SM00292">
    <property type="entry name" value="BRCT"/>
    <property type="match status" value="2"/>
</dbReference>
<dbReference type="FunFam" id="2.170.150.10:FF:000002">
    <property type="entry name" value="Translationally-controlled tumor protein homolog"/>
    <property type="match status" value="1"/>
</dbReference>
<sequence length="752" mass="82538">MLLYRDILAGDEFFSDAYPIKEVDDIAYEVDCAMVTIAEGDVDIGANPSAEGGDEDVESTSQTVNNIIYSFRLTETSFDKKSYMAYIKGYMKAIKNKLQETNPERVPIFEAKATTLIKKILGSFKDYEFYTGESMDPDGMVALLNYREDGVTPYFTFFKDGLKVEKLNFKAPGIPSELPSRTSLPVLGGRRRLVNRPSRSTSNFEMQTTLSAPSLFQVTVNQAPTPSSSPANTSTLPLCDLATTDIPQQTLPSTTAIDKPGAIEDCLKGVVVFLDIRTEDGDDVSQNFENIVKSMGAKVRRTFGDTITHLVYKNGSSINVRKAIHNNCTIVSLLWITNCKSKGVRLPEDAYLIEQPENLLLPGSKKRKSMEPGQVKALTLYEPAAEQERTRTSSKQTASTMTSANMVNSSKRSKSVTSKTTQRHNDWATSAIIPREVTSINHYGGANKPTKPILPEGEEFSSSHPIGLSSTTSRPESYIGTSGQHQHTAPESQKPQVNQEIKAGFYIRRKPTPDTPKPSLSSRVQATQASQAAQTAQLTTNSPAATPALIRRKRRSLSGRSTLMSPPTPTVTDTFGSSLTTSNRPGHLSRSASDSHVSASNDSPSIVITGMTEQEKQSCFRIISILGTYRSVARLFDSEKSNTYLSEADYEAIRLFPRAKAARQHEPLLPNNIHIHINQTSCNMQPNLVNEIVVKAGGSVVDDSGEADIVISNTPMGSDSIVVTENWLLDSVEQWRYLSTSNYDPSADMDQT</sequence>
<dbReference type="InterPro" id="IPR036420">
    <property type="entry name" value="BRCT_dom_sf"/>
</dbReference>
<organism evidence="6">
    <name type="scientific">Absidia glauca</name>
    <name type="common">Pin mould</name>
    <dbReference type="NCBI Taxonomy" id="4829"/>
    <lineage>
        <taxon>Eukaryota</taxon>
        <taxon>Fungi</taxon>
        <taxon>Fungi incertae sedis</taxon>
        <taxon>Mucoromycota</taxon>
        <taxon>Mucoromycotina</taxon>
        <taxon>Mucoromycetes</taxon>
        <taxon>Mucorales</taxon>
        <taxon>Cunninghamellaceae</taxon>
        <taxon>Absidia</taxon>
    </lineage>
</organism>
<feature type="compositionally biased region" description="Polar residues" evidence="3">
    <location>
        <begin position="558"/>
        <end position="584"/>
    </location>
</feature>
<feature type="domain" description="TCTP" evidence="5">
    <location>
        <begin position="1"/>
        <end position="167"/>
    </location>
</feature>
<evidence type="ECO:0000259" key="5">
    <source>
        <dbReference type="PROSITE" id="PS51797"/>
    </source>
</evidence>
<dbReference type="CDD" id="cd17716">
    <property type="entry name" value="BRCT_microcephalin_rpt1"/>
    <property type="match status" value="1"/>
</dbReference>
<feature type="domain" description="BRCT" evidence="4">
    <location>
        <begin position="262"/>
        <end position="353"/>
    </location>
</feature>
<dbReference type="InterPro" id="IPR018103">
    <property type="entry name" value="Translation_control_tumour_CS"/>
</dbReference>
<dbReference type="Pfam" id="PF00838">
    <property type="entry name" value="TCTP"/>
    <property type="match status" value="1"/>
</dbReference>
<comment type="similarity">
    <text evidence="2">Belongs to the TCTP family.</text>
</comment>
<dbReference type="SUPFAM" id="SSF52113">
    <property type="entry name" value="BRCT domain"/>
    <property type="match status" value="2"/>
</dbReference>
<dbReference type="Pfam" id="PF12738">
    <property type="entry name" value="PTCB-BRCT"/>
    <property type="match status" value="1"/>
</dbReference>
<gene>
    <name evidence="6" type="primary">ABSGL_14103.1 scaffold 14385</name>
</gene>
<keyword evidence="7" id="KW-1185">Reference proteome</keyword>
<protein>
    <recommendedName>
        <fullName evidence="1">Translationally-controlled tumor protein homolog</fullName>
    </recommendedName>
</protein>
<dbReference type="PROSITE" id="PS50172">
    <property type="entry name" value="BRCT"/>
    <property type="match status" value="2"/>
</dbReference>
<dbReference type="PRINTS" id="PR01653">
    <property type="entry name" value="TCTPROTEIN"/>
</dbReference>
<evidence type="ECO:0000313" key="6">
    <source>
        <dbReference type="EMBL" id="SAM08440.1"/>
    </source>
</evidence>
<dbReference type="Gene3D" id="2.170.150.10">
    <property type="entry name" value="Metal Binding Protein, Guanine Nucleotide Exchange Factor, Chain A"/>
    <property type="match status" value="1"/>
</dbReference>
<dbReference type="SUPFAM" id="SSF51316">
    <property type="entry name" value="Mss4-like"/>
    <property type="match status" value="1"/>
</dbReference>
<dbReference type="InterPro" id="IPR034737">
    <property type="entry name" value="TCTP"/>
</dbReference>
<dbReference type="InterPro" id="IPR011323">
    <property type="entry name" value="Mss4/transl-control_tumour"/>
</dbReference>
<dbReference type="Proteomes" id="UP000078561">
    <property type="component" value="Unassembled WGS sequence"/>
</dbReference>
<feature type="compositionally biased region" description="Polar residues" evidence="3">
    <location>
        <begin position="393"/>
        <end position="408"/>
    </location>
</feature>
<feature type="compositionally biased region" description="Polar residues" evidence="3">
    <location>
        <begin position="460"/>
        <end position="499"/>
    </location>
</feature>
<dbReference type="GO" id="GO:0005737">
    <property type="term" value="C:cytoplasm"/>
    <property type="evidence" value="ECO:0007669"/>
    <property type="project" value="TreeGrafter"/>
</dbReference>
<dbReference type="PROSITE" id="PS01003">
    <property type="entry name" value="TCTP_2"/>
    <property type="match status" value="1"/>
</dbReference>
<feature type="compositionally biased region" description="Low complexity" evidence="3">
    <location>
        <begin position="589"/>
        <end position="603"/>
    </location>
</feature>
<evidence type="ECO:0000313" key="7">
    <source>
        <dbReference type="Proteomes" id="UP000078561"/>
    </source>
</evidence>
<name>A0A168SHD9_ABSGL</name>
<dbReference type="STRING" id="4829.A0A168SHD9"/>
<dbReference type="EMBL" id="LT554895">
    <property type="protein sequence ID" value="SAM08440.1"/>
    <property type="molecule type" value="Genomic_DNA"/>
</dbReference>
<dbReference type="InParanoid" id="A0A168SHD9"/>
<dbReference type="CDD" id="cd17751">
    <property type="entry name" value="BRCT_microcephalin_rpt3"/>
    <property type="match status" value="1"/>
</dbReference>
<dbReference type="InterPro" id="IPR011057">
    <property type="entry name" value="Mss4-like_sf"/>
</dbReference>
<dbReference type="PANTHER" id="PTHR11991">
    <property type="entry name" value="TRANSLATIONALLY CONTROLLED TUMOR PROTEIN-RELATED"/>
    <property type="match status" value="1"/>
</dbReference>
<dbReference type="Gene3D" id="3.40.50.10190">
    <property type="entry name" value="BRCT domain"/>
    <property type="match status" value="2"/>
</dbReference>
<evidence type="ECO:0000256" key="1">
    <source>
        <dbReference type="ARBA" id="ARBA00014759"/>
    </source>
</evidence>
<dbReference type="InterPro" id="IPR001357">
    <property type="entry name" value="BRCT_dom"/>
</dbReference>
<dbReference type="PROSITE" id="PS01002">
    <property type="entry name" value="TCTP_1"/>
    <property type="match status" value="1"/>
</dbReference>